<dbReference type="RefSeq" id="WP_087553648.1">
    <property type="nucleotide sequence ID" value="NZ_CP033133.1"/>
</dbReference>
<dbReference type="GO" id="GO:0016989">
    <property type="term" value="F:sigma factor antagonist activity"/>
    <property type="evidence" value="ECO:0007669"/>
    <property type="project" value="TreeGrafter"/>
</dbReference>
<protein>
    <submittedName>
        <fullName evidence="3">DUF4880 domain-containing protein</fullName>
    </submittedName>
</protein>
<dbReference type="PANTHER" id="PTHR30273">
    <property type="entry name" value="PERIPLASMIC SIGNAL SENSOR AND SIGMA FACTOR ACTIVATOR FECR-RELATED"/>
    <property type="match status" value="1"/>
</dbReference>
<feature type="domain" description="FecR N-terminal" evidence="2">
    <location>
        <begin position="20"/>
        <end position="61"/>
    </location>
</feature>
<evidence type="ECO:0000313" key="4">
    <source>
        <dbReference type="Proteomes" id="UP000279962"/>
    </source>
</evidence>
<accession>A0A3G2T0H9</accession>
<reference evidence="3 4" key="1">
    <citation type="submission" date="2018-10" db="EMBL/GenBank/DDBJ databases">
        <title>The complete genome of Acinetobacter wuhouensis strain WCHAW010062.</title>
        <authorList>
            <person name="Hu Y."/>
            <person name="Long H."/>
            <person name="Feng Y."/>
            <person name="Zong Z."/>
        </authorList>
    </citation>
    <scope>NUCLEOTIDE SEQUENCE [LARGE SCALE GENOMIC DNA]</scope>
    <source>
        <strain evidence="3 4">WCHAW010062</strain>
    </source>
</reference>
<organism evidence="3 4">
    <name type="scientific">Acinetobacter wuhouensis</name>
    <dbReference type="NCBI Taxonomy" id="1879050"/>
    <lineage>
        <taxon>Bacteria</taxon>
        <taxon>Pseudomonadati</taxon>
        <taxon>Pseudomonadota</taxon>
        <taxon>Gammaproteobacteria</taxon>
        <taxon>Moraxellales</taxon>
        <taxon>Moraxellaceae</taxon>
        <taxon>Acinetobacter</taxon>
    </lineage>
</organism>
<gene>
    <name evidence="3" type="ORF">CDG68_08545</name>
</gene>
<feature type="domain" description="FecR protein" evidence="1">
    <location>
        <begin position="124"/>
        <end position="217"/>
    </location>
</feature>
<dbReference type="Proteomes" id="UP000279962">
    <property type="component" value="Chromosome"/>
</dbReference>
<proteinExistence type="predicted"/>
<dbReference type="InterPro" id="IPR012373">
    <property type="entry name" value="Ferrdict_sens_TM"/>
</dbReference>
<dbReference type="AlphaFoldDB" id="A0A3G2T0H9"/>
<dbReference type="Pfam" id="PF04773">
    <property type="entry name" value="FecR"/>
    <property type="match status" value="1"/>
</dbReference>
<dbReference type="Pfam" id="PF16220">
    <property type="entry name" value="DUF4880"/>
    <property type="match status" value="1"/>
</dbReference>
<dbReference type="EMBL" id="CP033133">
    <property type="protein sequence ID" value="AYO53673.1"/>
    <property type="molecule type" value="Genomic_DNA"/>
</dbReference>
<evidence type="ECO:0000259" key="2">
    <source>
        <dbReference type="Pfam" id="PF16220"/>
    </source>
</evidence>
<dbReference type="Gene3D" id="3.55.50.30">
    <property type="match status" value="1"/>
</dbReference>
<dbReference type="InterPro" id="IPR032623">
    <property type="entry name" value="FecR_N"/>
</dbReference>
<name>A0A3G2T0H9_9GAMM</name>
<dbReference type="InterPro" id="IPR006860">
    <property type="entry name" value="FecR"/>
</dbReference>
<dbReference type="PANTHER" id="PTHR30273:SF2">
    <property type="entry name" value="PROTEIN FECR"/>
    <property type="match status" value="1"/>
</dbReference>
<evidence type="ECO:0000313" key="3">
    <source>
        <dbReference type="EMBL" id="AYO53673.1"/>
    </source>
</evidence>
<dbReference type="Gene3D" id="2.60.120.1440">
    <property type="match status" value="1"/>
</dbReference>
<dbReference type="PIRSF" id="PIRSF018266">
    <property type="entry name" value="FecR"/>
    <property type="match status" value="1"/>
</dbReference>
<sequence length="332" mass="38806">MPNKSIFPENFTPIPIEISQQATEWYVRLQADDVSEQEFSEFQIWFKQDPRHQDAWKCLEQFGLSIANIKHPLLHQAIVAVEQKEKKLQLYSLKSIIWLFVFGTSIFGLYQAEQQQLRQQWQADYKTKVGEQKQINLADGSQIILNTDTAINVDYNDSKRQIELIKGEIQIDVRRDIYHRPFLVQSRDGITQDVGTRFNIRQNHHSTVLAVTEGEVQVTTQTSKEKVNILANQQVSFNRQSIQNIEPLHSKYRSWTNGTLNVYKMPLTEFINELDRYHHSKLRYGSDIAGLEVSGVFPIQDSEKVLNSLEQQLQIQVESEFYYWKKISLSKK</sequence>
<evidence type="ECO:0000259" key="1">
    <source>
        <dbReference type="Pfam" id="PF04773"/>
    </source>
</evidence>